<proteinExistence type="predicted"/>
<keyword evidence="1" id="KW-0812">Transmembrane</keyword>
<protein>
    <submittedName>
        <fullName evidence="2">Uncharacterized protein</fullName>
    </submittedName>
</protein>
<sequence>MQDASKVRSEKGLMVHIYGKLASALLILANFLTIDPHV</sequence>
<evidence type="ECO:0000256" key="1">
    <source>
        <dbReference type="SAM" id="Phobius"/>
    </source>
</evidence>
<keyword evidence="3" id="KW-1185">Reference proteome</keyword>
<keyword evidence="1" id="KW-0472">Membrane</keyword>
<dbReference type="AlphaFoldDB" id="A0AAE3XTR9"/>
<name>A0AAE3XTR9_9BACT</name>
<reference evidence="2" key="1">
    <citation type="submission" date="2023-07" db="EMBL/GenBank/DDBJ databases">
        <title>Genomic Encyclopedia of Type Strains, Phase IV (KMG-IV): sequencing the most valuable type-strain genomes for metagenomic binning, comparative biology and taxonomic classification.</title>
        <authorList>
            <person name="Goeker M."/>
        </authorList>
    </citation>
    <scope>NUCLEOTIDE SEQUENCE</scope>
    <source>
        <strain evidence="2">DSM 26174</strain>
    </source>
</reference>
<accession>A0AAE3XTR9</accession>
<dbReference type="Proteomes" id="UP001185092">
    <property type="component" value="Unassembled WGS sequence"/>
</dbReference>
<feature type="transmembrane region" description="Helical" evidence="1">
    <location>
        <begin position="12"/>
        <end position="34"/>
    </location>
</feature>
<gene>
    <name evidence="2" type="ORF">HNQ88_004813</name>
</gene>
<comment type="caution">
    <text evidence="2">The sequence shown here is derived from an EMBL/GenBank/DDBJ whole genome shotgun (WGS) entry which is preliminary data.</text>
</comment>
<keyword evidence="1" id="KW-1133">Transmembrane helix</keyword>
<evidence type="ECO:0000313" key="3">
    <source>
        <dbReference type="Proteomes" id="UP001185092"/>
    </source>
</evidence>
<organism evidence="2 3">
    <name type="scientific">Aureibacter tunicatorum</name>
    <dbReference type="NCBI Taxonomy" id="866807"/>
    <lineage>
        <taxon>Bacteria</taxon>
        <taxon>Pseudomonadati</taxon>
        <taxon>Bacteroidota</taxon>
        <taxon>Cytophagia</taxon>
        <taxon>Cytophagales</taxon>
        <taxon>Persicobacteraceae</taxon>
        <taxon>Aureibacter</taxon>
    </lineage>
</organism>
<dbReference type="EMBL" id="JAVDQD010000010">
    <property type="protein sequence ID" value="MDR6241726.1"/>
    <property type="molecule type" value="Genomic_DNA"/>
</dbReference>
<evidence type="ECO:0000313" key="2">
    <source>
        <dbReference type="EMBL" id="MDR6241726.1"/>
    </source>
</evidence>